<dbReference type="EMBL" id="MU003770">
    <property type="protein sequence ID" value="KAF2724624.1"/>
    <property type="molecule type" value="Genomic_DNA"/>
</dbReference>
<keyword evidence="1" id="KW-0472">Membrane</keyword>
<organism evidence="2 3">
    <name type="scientific">Polychaeton citri CBS 116435</name>
    <dbReference type="NCBI Taxonomy" id="1314669"/>
    <lineage>
        <taxon>Eukaryota</taxon>
        <taxon>Fungi</taxon>
        <taxon>Dikarya</taxon>
        <taxon>Ascomycota</taxon>
        <taxon>Pezizomycotina</taxon>
        <taxon>Dothideomycetes</taxon>
        <taxon>Dothideomycetidae</taxon>
        <taxon>Capnodiales</taxon>
        <taxon>Capnodiaceae</taxon>
        <taxon>Polychaeton</taxon>
    </lineage>
</organism>
<dbReference type="AlphaFoldDB" id="A0A9P4QGU2"/>
<accession>A0A9P4QGU2</accession>
<feature type="transmembrane region" description="Helical" evidence="1">
    <location>
        <begin position="64"/>
        <end position="82"/>
    </location>
</feature>
<keyword evidence="1" id="KW-0812">Transmembrane</keyword>
<dbReference type="Proteomes" id="UP000799441">
    <property type="component" value="Unassembled WGS sequence"/>
</dbReference>
<protein>
    <submittedName>
        <fullName evidence="2">Uncharacterized protein</fullName>
    </submittedName>
</protein>
<evidence type="ECO:0000313" key="2">
    <source>
        <dbReference type="EMBL" id="KAF2724624.1"/>
    </source>
</evidence>
<reference evidence="2" key="1">
    <citation type="journal article" date="2020" name="Stud. Mycol.">
        <title>101 Dothideomycetes genomes: a test case for predicting lifestyles and emergence of pathogens.</title>
        <authorList>
            <person name="Haridas S."/>
            <person name="Albert R."/>
            <person name="Binder M."/>
            <person name="Bloem J."/>
            <person name="Labutti K."/>
            <person name="Salamov A."/>
            <person name="Andreopoulos B."/>
            <person name="Baker S."/>
            <person name="Barry K."/>
            <person name="Bills G."/>
            <person name="Bluhm B."/>
            <person name="Cannon C."/>
            <person name="Castanera R."/>
            <person name="Culley D."/>
            <person name="Daum C."/>
            <person name="Ezra D."/>
            <person name="Gonzalez J."/>
            <person name="Henrissat B."/>
            <person name="Kuo A."/>
            <person name="Liang C."/>
            <person name="Lipzen A."/>
            <person name="Lutzoni F."/>
            <person name="Magnuson J."/>
            <person name="Mondo S."/>
            <person name="Nolan M."/>
            <person name="Ohm R."/>
            <person name="Pangilinan J."/>
            <person name="Park H.-J."/>
            <person name="Ramirez L."/>
            <person name="Alfaro M."/>
            <person name="Sun H."/>
            <person name="Tritt A."/>
            <person name="Yoshinaga Y."/>
            <person name="Zwiers L.-H."/>
            <person name="Turgeon B."/>
            <person name="Goodwin S."/>
            <person name="Spatafora J."/>
            <person name="Crous P."/>
            <person name="Grigoriev I."/>
        </authorList>
    </citation>
    <scope>NUCLEOTIDE SEQUENCE</scope>
    <source>
        <strain evidence="2">CBS 116435</strain>
    </source>
</reference>
<dbReference type="PROSITE" id="PS51257">
    <property type="entry name" value="PROKAR_LIPOPROTEIN"/>
    <property type="match status" value="1"/>
</dbReference>
<keyword evidence="1" id="KW-1133">Transmembrane helix</keyword>
<gene>
    <name evidence="2" type="ORF">K431DRAFT_281590</name>
</gene>
<comment type="caution">
    <text evidence="2">The sequence shown here is derived from an EMBL/GenBank/DDBJ whole genome shotgun (WGS) entry which is preliminary data.</text>
</comment>
<evidence type="ECO:0000256" key="1">
    <source>
        <dbReference type="SAM" id="Phobius"/>
    </source>
</evidence>
<proteinExistence type="predicted"/>
<evidence type="ECO:0000313" key="3">
    <source>
        <dbReference type="Proteomes" id="UP000799441"/>
    </source>
</evidence>
<name>A0A9P4QGU2_9PEZI</name>
<keyword evidence="3" id="KW-1185">Reference proteome</keyword>
<sequence>MAIRAQRVFVAHELHNHYLSSCSCHHAQHFRLRVRKVQCLMIPGLRGSMHAPAAEYRRAQQREALSLCSSIISTSLLPYLLLAPGMRVI</sequence>